<evidence type="ECO:0000313" key="3">
    <source>
        <dbReference type="Proteomes" id="UP000053060"/>
    </source>
</evidence>
<dbReference type="EMBL" id="AZXY01000016">
    <property type="protein sequence ID" value="KSZ56397.1"/>
    <property type="molecule type" value="Genomic_DNA"/>
</dbReference>
<evidence type="ECO:0000256" key="1">
    <source>
        <dbReference type="SAM" id="SignalP"/>
    </source>
</evidence>
<reference evidence="2 3" key="2">
    <citation type="journal article" date="2016" name="Genome Announc.">
        <title>Draft Genome Sequence of a Versatile Hydrocarbon-Degrading Bacterium, Rhodococcus pyridinivorans Strain KG-16, Collected from Oil Fields in India.</title>
        <authorList>
            <person name="Aggarwal R.K."/>
            <person name="Dawar C."/>
            <person name="Phanindranath R."/>
            <person name="Mutnuri L."/>
            <person name="Dayal A.M."/>
        </authorList>
    </citation>
    <scope>NUCLEOTIDE SEQUENCE [LARGE SCALE GENOMIC DNA]</scope>
    <source>
        <strain evidence="2 3">KG-16</strain>
    </source>
</reference>
<protein>
    <recommendedName>
        <fullName evidence="4">Lipoprotein</fullName>
    </recommendedName>
</protein>
<feature type="chain" id="PRO_5006898338" description="Lipoprotein" evidence="1">
    <location>
        <begin position="23"/>
        <end position="190"/>
    </location>
</feature>
<gene>
    <name evidence="2" type="ORF">Z045_23505</name>
</gene>
<evidence type="ECO:0000313" key="2">
    <source>
        <dbReference type="EMBL" id="KSZ56397.1"/>
    </source>
</evidence>
<evidence type="ECO:0008006" key="4">
    <source>
        <dbReference type="Google" id="ProtNLM"/>
    </source>
</evidence>
<accession>A0A0V9UEA1</accession>
<organism evidence="2 3">
    <name type="scientific">Rhodococcus pyridinivorans KG-16</name>
    <dbReference type="NCBI Taxonomy" id="1441730"/>
    <lineage>
        <taxon>Bacteria</taxon>
        <taxon>Bacillati</taxon>
        <taxon>Actinomycetota</taxon>
        <taxon>Actinomycetes</taxon>
        <taxon>Mycobacteriales</taxon>
        <taxon>Nocardiaceae</taxon>
        <taxon>Rhodococcus</taxon>
    </lineage>
</organism>
<sequence>MRLRAASFSLVLAAALAGCADANPGAGTDQVDMTPSPPPPSEQSQIYSAALHQLILVDNPYATAPTPAGAVHIVDGPASRSAELVIAPDGPPFDTELKNEITAQSADLPPVEFVAGPELPANPAPQGLTGVAGDGVIVGLSPTRRQDDGTVHVGAGLWCGIDCGLGLTYVLDRIDGQWTVTGTTGPVSIS</sequence>
<dbReference type="AlphaFoldDB" id="A0A0V9UEA1"/>
<proteinExistence type="predicted"/>
<feature type="signal peptide" evidence="1">
    <location>
        <begin position="1"/>
        <end position="22"/>
    </location>
</feature>
<dbReference type="PROSITE" id="PS51257">
    <property type="entry name" value="PROKAR_LIPOPROTEIN"/>
    <property type="match status" value="1"/>
</dbReference>
<reference evidence="3" key="1">
    <citation type="submission" date="2015-01" db="EMBL/GenBank/DDBJ databases">
        <title>Draft genome sequence of Rhodococcus pyridinivorans strain KG-16, a hydrocarbon-degrading bacterium.</title>
        <authorList>
            <person name="Aggarwal R.K."/>
            <person name="Dawar C."/>
        </authorList>
    </citation>
    <scope>NUCLEOTIDE SEQUENCE [LARGE SCALE GENOMIC DNA]</scope>
    <source>
        <strain evidence="3">KG-16</strain>
    </source>
</reference>
<keyword evidence="1" id="KW-0732">Signal</keyword>
<dbReference type="PATRIC" id="fig|1441730.3.peg.4930"/>
<comment type="caution">
    <text evidence="2">The sequence shown here is derived from an EMBL/GenBank/DDBJ whole genome shotgun (WGS) entry which is preliminary data.</text>
</comment>
<dbReference type="RefSeq" id="WP_060654543.1">
    <property type="nucleotide sequence ID" value="NZ_AZXY01000016.1"/>
</dbReference>
<name>A0A0V9UEA1_9NOCA</name>
<dbReference type="Proteomes" id="UP000053060">
    <property type="component" value="Unassembled WGS sequence"/>
</dbReference>